<evidence type="ECO:0000313" key="2">
    <source>
        <dbReference type="EMBL" id="OIW28631.1"/>
    </source>
</evidence>
<dbReference type="InParanoid" id="A0A1J7IM26"/>
<reference evidence="2 3" key="1">
    <citation type="submission" date="2016-10" db="EMBL/GenBank/DDBJ databases">
        <title>Draft genome sequence of Coniochaeta ligniaria NRRL30616, a lignocellulolytic fungus for bioabatement of inhibitors in plant biomass hydrolysates.</title>
        <authorList>
            <consortium name="DOE Joint Genome Institute"/>
            <person name="Jimenez D.J."/>
            <person name="Hector R.E."/>
            <person name="Riley R."/>
            <person name="Sun H."/>
            <person name="Grigoriev I.V."/>
            <person name="Van Elsas J.D."/>
            <person name="Nichols N.N."/>
        </authorList>
    </citation>
    <scope>NUCLEOTIDE SEQUENCE [LARGE SCALE GENOMIC DNA]</scope>
    <source>
        <strain evidence="2 3">NRRL 30616</strain>
    </source>
</reference>
<keyword evidence="3" id="KW-1185">Reference proteome</keyword>
<keyword evidence="1" id="KW-0732">Signal</keyword>
<sequence>MKCITGIALFLAAMVTNIGAVPVTTDADTADTDNFVAAGNLQPSCRDSQTFRICTALNTHPHCSGATFINDLGDQCARPACWCE</sequence>
<dbReference type="EMBL" id="KV875098">
    <property type="protein sequence ID" value="OIW28631.1"/>
    <property type="molecule type" value="Genomic_DNA"/>
</dbReference>
<evidence type="ECO:0008006" key="4">
    <source>
        <dbReference type="Google" id="ProtNLM"/>
    </source>
</evidence>
<dbReference type="AlphaFoldDB" id="A0A1J7IM26"/>
<dbReference type="Proteomes" id="UP000182658">
    <property type="component" value="Unassembled WGS sequence"/>
</dbReference>
<feature type="signal peptide" evidence="1">
    <location>
        <begin position="1"/>
        <end position="20"/>
    </location>
</feature>
<feature type="chain" id="PRO_5012950154" description="Chitin-binding type-2 domain-containing protein" evidence="1">
    <location>
        <begin position="21"/>
        <end position="84"/>
    </location>
</feature>
<protein>
    <recommendedName>
        <fullName evidence="4">Chitin-binding type-2 domain-containing protein</fullName>
    </recommendedName>
</protein>
<dbReference type="OrthoDB" id="5215604at2759"/>
<gene>
    <name evidence="2" type="ORF">CONLIGDRAFT_681577</name>
</gene>
<accession>A0A1J7IM26</accession>
<proteinExistence type="predicted"/>
<name>A0A1J7IM26_9PEZI</name>
<evidence type="ECO:0000256" key="1">
    <source>
        <dbReference type="SAM" id="SignalP"/>
    </source>
</evidence>
<evidence type="ECO:0000313" key="3">
    <source>
        <dbReference type="Proteomes" id="UP000182658"/>
    </source>
</evidence>
<organism evidence="2 3">
    <name type="scientific">Coniochaeta ligniaria NRRL 30616</name>
    <dbReference type="NCBI Taxonomy" id="1408157"/>
    <lineage>
        <taxon>Eukaryota</taxon>
        <taxon>Fungi</taxon>
        <taxon>Dikarya</taxon>
        <taxon>Ascomycota</taxon>
        <taxon>Pezizomycotina</taxon>
        <taxon>Sordariomycetes</taxon>
        <taxon>Sordariomycetidae</taxon>
        <taxon>Coniochaetales</taxon>
        <taxon>Coniochaetaceae</taxon>
        <taxon>Coniochaeta</taxon>
    </lineage>
</organism>